<dbReference type="EMBL" id="JBHSTZ010000021">
    <property type="protein sequence ID" value="MFC6381176.1"/>
    <property type="molecule type" value="Genomic_DNA"/>
</dbReference>
<name>A0ABW1W644_9GAMM</name>
<organism evidence="1 2">
    <name type="scientific">Psychrobacter glacincola</name>
    <dbReference type="NCBI Taxonomy" id="56810"/>
    <lineage>
        <taxon>Bacteria</taxon>
        <taxon>Pseudomonadati</taxon>
        <taxon>Pseudomonadota</taxon>
        <taxon>Gammaproteobacteria</taxon>
        <taxon>Moraxellales</taxon>
        <taxon>Moraxellaceae</taxon>
        <taxon>Psychrobacter</taxon>
    </lineage>
</organism>
<protein>
    <submittedName>
        <fullName evidence="1">Uncharacterized protein</fullName>
    </submittedName>
</protein>
<proteinExistence type="predicted"/>
<gene>
    <name evidence="1" type="ORF">ACFP58_06840</name>
</gene>
<dbReference type="Proteomes" id="UP001596264">
    <property type="component" value="Unassembled WGS sequence"/>
</dbReference>
<evidence type="ECO:0000313" key="1">
    <source>
        <dbReference type="EMBL" id="MFC6381176.1"/>
    </source>
</evidence>
<evidence type="ECO:0000313" key="2">
    <source>
        <dbReference type="Proteomes" id="UP001596264"/>
    </source>
</evidence>
<keyword evidence="2" id="KW-1185">Reference proteome</keyword>
<comment type="caution">
    <text evidence="1">The sequence shown here is derived from an EMBL/GenBank/DDBJ whole genome shotgun (WGS) entry which is preliminary data.</text>
</comment>
<reference evidence="2" key="1">
    <citation type="journal article" date="2019" name="Int. J. Syst. Evol. Microbiol.">
        <title>The Global Catalogue of Microorganisms (GCM) 10K type strain sequencing project: providing services to taxonomists for standard genome sequencing and annotation.</title>
        <authorList>
            <consortium name="The Broad Institute Genomics Platform"/>
            <consortium name="The Broad Institute Genome Sequencing Center for Infectious Disease"/>
            <person name="Wu L."/>
            <person name="Ma J."/>
        </authorList>
    </citation>
    <scope>NUCLEOTIDE SEQUENCE [LARGE SCALE GENOMIC DNA]</scope>
    <source>
        <strain evidence="2">CCM 2050</strain>
    </source>
</reference>
<dbReference type="RefSeq" id="WP_201561348.1">
    <property type="nucleotide sequence ID" value="NZ_CAJGZK010000002.1"/>
</dbReference>
<sequence length="357" mass="41703">MDGQLTRLPDNQNYPFDQESMIYSQSQFLKLMTDEHIKDVKFGRRCIEDFYKNLQKLRSADARSLLYIDNHLLGKSQENITYNDDDYKELLISQLKSYPSSMDRYNLLVNYKAKNVLPDSYLDWFKNDLRCSLFLMSLIQSAVSDYAYKGKKELITGISNLLRYHISILNCTSYNLDYKDEILRDGDWKTAVLLSIKSTYLKGRTEDKELKWLDISNYEQIEWACDYLEKNKYTILKGVFFPETIEEKYELILASLDRLSNIESDNIGTEKNKGYSPRSYVLFSIKKAWDGQKQYDSKSKTSDGIIKIYKKNQPKLDKLIAFSGFTAQKIINHSIEQMYAQLIDDDTEAVDKDDTSG</sequence>
<accession>A0ABW1W644</accession>